<evidence type="ECO:0000313" key="3">
    <source>
        <dbReference type="EMBL" id="SUZ50111.1"/>
    </source>
</evidence>
<dbReference type="Pfam" id="PF00043">
    <property type="entry name" value="GST_C"/>
    <property type="match status" value="1"/>
</dbReference>
<evidence type="ECO:0000259" key="1">
    <source>
        <dbReference type="PROSITE" id="PS50404"/>
    </source>
</evidence>
<feature type="domain" description="GST C-terminal" evidence="2">
    <location>
        <begin position="85"/>
        <end position="203"/>
    </location>
</feature>
<dbReference type="InterPro" id="IPR034345">
    <property type="entry name" value="Gtt2-like_N"/>
</dbReference>
<evidence type="ECO:0008006" key="4">
    <source>
        <dbReference type="Google" id="ProtNLM"/>
    </source>
</evidence>
<dbReference type="CDD" id="cd03051">
    <property type="entry name" value="GST_N_GTT2_like"/>
    <property type="match status" value="1"/>
</dbReference>
<dbReference type="Gene3D" id="3.40.30.10">
    <property type="entry name" value="Glutaredoxin"/>
    <property type="match status" value="1"/>
</dbReference>
<dbReference type="PROSITE" id="PS50405">
    <property type="entry name" value="GST_CTER"/>
    <property type="match status" value="1"/>
</dbReference>
<organism evidence="3">
    <name type="scientific">marine metagenome</name>
    <dbReference type="NCBI Taxonomy" id="408172"/>
    <lineage>
        <taxon>unclassified sequences</taxon>
        <taxon>metagenomes</taxon>
        <taxon>ecological metagenomes</taxon>
    </lineage>
</organism>
<dbReference type="PANTHER" id="PTHR44051:SF8">
    <property type="entry name" value="GLUTATHIONE S-TRANSFERASE GSTA"/>
    <property type="match status" value="1"/>
</dbReference>
<dbReference type="InterPro" id="IPR004046">
    <property type="entry name" value="GST_C"/>
</dbReference>
<dbReference type="SUPFAM" id="SSF52833">
    <property type="entry name" value="Thioredoxin-like"/>
    <property type="match status" value="1"/>
</dbReference>
<dbReference type="EMBL" id="UINC01000153">
    <property type="protein sequence ID" value="SUZ50111.1"/>
    <property type="molecule type" value="Genomic_DNA"/>
</dbReference>
<dbReference type="PROSITE" id="PS50404">
    <property type="entry name" value="GST_NTER"/>
    <property type="match status" value="1"/>
</dbReference>
<dbReference type="InterPro" id="IPR036282">
    <property type="entry name" value="Glutathione-S-Trfase_C_sf"/>
</dbReference>
<dbReference type="InterPro" id="IPR040079">
    <property type="entry name" value="Glutathione_S-Trfase"/>
</dbReference>
<reference evidence="3" key="1">
    <citation type="submission" date="2018-05" db="EMBL/GenBank/DDBJ databases">
        <authorList>
            <person name="Lanie J.A."/>
            <person name="Ng W.-L."/>
            <person name="Kazmierczak K.M."/>
            <person name="Andrzejewski T.M."/>
            <person name="Davidsen T.M."/>
            <person name="Wayne K.J."/>
            <person name="Tettelin H."/>
            <person name="Glass J.I."/>
            <person name="Rusch D."/>
            <person name="Podicherti R."/>
            <person name="Tsui H.-C.T."/>
            <person name="Winkler M.E."/>
        </authorList>
    </citation>
    <scope>NUCLEOTIDE SEQUENCE</scope>
</reference>
<dbReference type="InterPro" id="IPR036249">
    <property type="entry name" value="Thioredoxin-like_sf"/>
</dbReference>
<dbReference type="SFLD" id="SFLDG00358">
    <property type="entry name" value="Main_(cytGST)"/>
    <property type="match status" value="1"/>
</dbReference>
<gene>
    <name evidence="3" type="ORF">METZ01_LOCUS2965</name>
</gene>
<evidence type="ECO:0000259" key="2">
    <source>
        <dbReference type="PROSITE" id="PS50405"/>
    </source>
</evidence>
<dbReference type="InterPro" id="IPR004045">
    <property type="entry name" value="Glutathione_S-Trfase_N"/>
</dbReference>
<proteinExistence type="predicted"/>
<protein>
    <recommendedName>
        <fullName evidence="4">Glutathione S-transferase</fullName>
    </recommendedName>
</protein>
<dbReference type="Pfam" id="PF02798">
    <property type="entry name" value="GST_N"/>
    <property type="match status" value="1"/>
</dbReference>
<accession>A0A381N680</accession>
<dbReference type="Gene3D" id="1.20.1050.10">
    <property type="match status" value="1"/>
</dbReference>
<name>A0A381N680_9ZZZZ</name>
<sequence length="203" mass="23011">MKLYNSIGPNPQVVRMFLAELGQEIEMIEVDLMAGENRQEDHLKRNPSGQMPALELDNGDFISEVTVICEYLDENQGNTDLVGKSAEDRAETKMWTRRIDLQIVEPLTNGFRYSEGLEIFKTRMRVIPEAAEGLKLIAQEKILWLDSLMEGKEFVCGDRFTLADVMLFCFLNFGATVGQTINPEAKNITAWFEKVKERPSASA</sequence>
<dbReference type="PANTHER" id="PTHR44051">
    <property type="entry name" value="GLUTATHIONE S-TRANSFERASE-RELATED"/>
    <property type="match status" value="1"/>
</dbReference>
<dbReference type="AlphaFoldDB" id="A0A381N680"/>
<dbReference type="SUPFAM" id="SSF47616">
    <property type="entry name" value="GST C-terminal domain-like"/>
    <property type="match status" value="1"/>
</dbReference>
<dbReference type="SFLD" id="SFLDS00019">
    <property type="entry name" value="Glutathione_Transferase_(cytos"/>
    <property type="match status" value="1"/>
</dbReference>
<dbReference type="InterPro" id="IPR010987">
    <property type="entry name" value="Glutathione-S-Trfase_C-like"/>
</dbReference>
<feature type="domain" description="GST N-terminal" evidence="1">
    <location>
        <begin position="1"/>
        <end position="80"/>
    </location>
</feature>